<feature type="domain" description="Response regulatory" evidence="3">
    <location>
        <begin position="8"/>
        <end position="125"/>
    </location>
</feature>
<dbReference type="Gene3D" id="3.40.50.2300">
    <property type="match status" value="1"/>
</dbReference>
<dbReference type="Pfam" id="PF00072">
    <property type="entry name" value="Response_reg"/>
    <property type="match status" value="1"/>
</dbReference>
<dbReference type="PROSITE" id="PS50110">
    <property type="entry name" value="RESPONSE_REGULATORY"/>
    <property type="match status" value="1"/>
</dbReference>
<organism evidence="4 5">
    <name type="scientific">Thermosporothrix hazakensis</name>
    <dbReference type="NCBI Taxonomy" id="644383"/>
    <lineage>
        <taxon>Bacteria</taxon>
        <taxon>Bacillati</taxon>
        <taxon>Chloroflexota</taxon>
        <taxon>Ktedonobacteria</taxon>
        <taxon>Ktedonobacterales</taxon>
        <taxon>Thermosporotrichaceae</taxon>
        <taxon>Thermosporothrix</taxon>
    </lineage>
</organism>
<proteinExistence type="predicted"/>
<dbReference type="EMBL" id="QKUF01000021">
    <property type="protein sequence ID" value="PZW24652.1"/>
    <property type="molecule type" value="Genomic_DNA"/>
</dbReference>
<feature type="modified residue" description="4-aspartylphosphate" evidence="2">
    <location>
        <position position="60"/>
    </location>
</feature>
<dbReference type="SMART" id="SM00448">
    <property type="entry name" value="REC"/>
    <property type="match status" value="1"/>
</dbReference>
<dbReference type="InterPro" id="IPR050595">
    <property type="entry name" value="Bact_response_regulator"/>
</dbReference>
<evidence type="ECO:0000256" key="1">
    <source>
        <dbReference type="ARBA" id="ARBA00022553"/>
    </source>
</evidence>
<protein>
    <submittedName>
        <fullName evidence="4">Two-component system alkaline phosphatase synthesis response regulator PhoP/two-component system response regulator CpxR</fullName>
    </submittedName>
</protein>
<dbReference type="AlphaFoldDB" id="A0A326U187"/>
<evidence type="ECO:0000313" key="5">
    <source>
        <dbReference type="Proteomes" id="UP000248806"/>
    </source>
</evidence>
<keyword evidence="1 2" id="KW-0597">Phosphoprotein</keyword>
<sequence>MPQGNGEKIYIIDDDRDIVFAVQTMLQLSGYQIETSLNGDILERLLVEPARSAPAIILVDMLLSGKNGCDLIIALRQCTHTRHIPVIMLSAYPYGKQRALNAGADAFLSKPFQMRELLACIKRLLSSQAREAT</sequence>
<dbReference type="GO" id="GO:0000160">
    <property type="term" value="P:phosphorelay signal transduction system"/>
    <property type="evidence" value="ECO:0007669"/>
    <property type="project" value="InterPro"/>
</dbReference>
<dbReference type="Proteomes" id="UP000248806">
    <property type="component" value="Unassembled WGS sequence"/>
</dbReference>
<evidence type="ECO:0000313" key="4">
    <source>
        <dbReference type="EMBL" id="PZW24652.1"/>
    </source>
</evidence>
<dbReference type="InterPro" id="IPR001789">
    <property type="entry name" value="Sig_transdc_resp-reg_receiver"/>
</dbReference>
<dbReference type="InterPro" id="IPR011006">
    <property type="entry name" value="CheY-like_superfamily"/>
</dbReference>
<keyword evidence="5" id="KW-1185">Reference proteome</keyword>
<evidence type="ECO:0000259" key="3">
    <source>
        <dbReference type="PROSITE" id="PS50110"/>
    </source>
</evidence>
<evidence type="ECO:0000256" key="2">
    <source>
        <dbReference type="PROSITE-ProRule" id="PRU00169"/>
    </source>
</evidence>
<name>A0A326U187_THEHA</name>
<dbReference type="PANTHER" id="PTHR44591:SF3">
    <property type="entry name" value="RESPONSE REGULATORY DOMAIN-CONTAINING PROTEIN"/>
    <property type="match status" value="1"/>
</dbReference>
<dbReference type="SUPFAM" id="SSF52172">
    <property type="entry name" value="CheY-like"/>
    <property type="match status" value="1"/>
</dbReference>
<reference evidence="4 5" key="1">
    <citation type="submission" date="2018-06" db="EMBL/GenBank/DDBJ databases">
        <title>Genomic Encyclopedia of Archaeal and Bacterial Type Strains, Phase II (KMG-II): from individual species to whole genera.</title>
        <authorList>
            <person name="Goeker M."/>
        </authorList>
    </citation>
    <scope>NUCLEOTIDE SEQUENCE [LARGE SCALE GENOMIC DNA]</scope>
    <source>
        <strain evidence="4 5">ATCC BAA-1881</strain>
    </source>
</reference>
<dbReference type="RefSeq" id="WP_111324853.1">
    <property type="nucleotide sequence ID" value="NZ_BIFX01000001.1"/>
</dbReference>
<dbReference type="OrthoDB" id="9802491at2"/>
<accession>A0A326U187</accession>
<gene>
    <name evidence="4" type="ORF">EI42_04534</name>
</gene>
<comment type="caution">
    <text evidence="4">The sequence shown here is derived from an EMBL/GenBank/DDBJ whole genome shotgun (WGS) entry which is preliminary data.</text>
</comment>
<dbReference type="PANTHER" id="PTHR44591">
    <property type="entry name" value="STRESS RESPONSE REGULATOR PROTEIN 1"/>
    <property type="match status" value="1"/>
</dbReference>